<feature type="domain" description="HTH luxR-type" evidence="5">
    <location>
        <begin position="423"/>
        <end position="487"/>
    </location>
</feature>
<dbReference type="Gene3D" id="1.10.10.10">
    <property type="entry name" value="Winged helix-like DNA-binding domain superfamily/Winged helix DNA-binding domain"/>
    <property type="match status" value="1"/>
</dbReference>
<keyword evidence="3" id="KW-0804">Transcription</keyword>
<dbReference type="CDD" id="cd06170">
    <property type="entry name" value="LuxR_C_like"/>
    <property type="match status" value="1"/>
</dbReference>
<comment type="caution">
    <text evidence="7">The sequence shown here is derived from an EMBL/GenBank/DDBJ whole genome shotgun (WGS) entry which is preliminary data.</text>
</comment>
<dbReference type="PRINTS" id="PR00038">
    <property type="entry name" value="HTHLUXR"/>
</dbReference>
<keyword evidence="8" id="KW-1185">Reference proteome</keyword>
<dbReference type="GO" id="GO:0006355">
    <property type="term" value="P:regulation of DNA-templated transcription"/>
    <property type="evidence" value="ECO:0007669"/>
    <property type="project" value="InterPro"/>
</dbReference>
<dbReference type="EMBL" id="DYZL01000076">
    <property type="protein sequence ID" value="HJH42964.1"/>
    <property type="molecule type" value="Genomic_DNA"/>
</dbReference>
<dbReference type="GO" id="GO:0003677">
    <property type="term" value="F:DNA binding"/>
    <property type="evidence" value="ECO:0007669"/>
    <property type="project" value="UniProtKB-KW"/>
</dbReference>
<evidence type="ECO:0000313" key="8">
    <source>
        <dbReference type="Proteomes" id="UP000236488"/>
    </source>
</evidence>
<dbReference type="SUPFAM" id="SSF46894">
    <property type="entry name" value="C-terminal effector domain of the bipartite response regulators"/>
    <property type="match status" value="1"/>
</dbReference>
<evidence type="ECO:0000259" key="5">
    <source>
        <dbReference type="PROSITE" id="PS50043"/>
    </source>
</evidence>
<evidence type="ECO:0000256" key="1">
    <source>
        <dbReference type="ARBA" id="ARBA00023015"/>
    </source>
</evidence>
<keyword evidence="2" id="KW-0238">DNA-binding</keyword>
<reference evidence="6" key="2">
    <citation type="journal article" date="2021" name="PeerJ">
        <title>Extensive microbial diversity within the chicken gut microbiome revealed by metagenomics and culture.</title>
        <authorList>
            <person name="Gilroy R."/>
            <person name="Ravi A."/>
            <person name="Getino M."/>
            <person name="Pursley I."/>
            <person name="Horton D.L."/>
            <person name="Alikhan N.F."/>
            <person name="Baker D."/>
            <person name="Gharbi K."/>
            <person name="Hall N."/>
            <person name="Watson M."/>
            <person name="Adriaenssens E.M."/>
            <person name="Foster-Nyarko E."/>
            <person name="Jarju S."/>
            <person name="Secka A."/>
            <person name="Antonio M."/>
            <person name="Oren A."/>
            <person name="Chaudhuri R.R."/>
            <person name="La Ragione R."/>
            <person name="Hildebrand F."/>
            <person name="Pallen M.J."/>
        </authorList>
    </citation>
    <scope>NUCLEOTIDE SEQUENCE</scope>
    <source>
        <strain evidence="6">USAMLcec12-2067</strain>
    </source>
</reference>
<feature type="transmembrane region" description="Helical" evidence="4">
    <location>
        <begin position="308"/>
        <end position="330"/>
    </location>
</feature>
<reference evidence="6" key="3">
    <citation type="submission" date="2021-09" db="EMBL/GenBank/DDBJ databases">
        <authorList>
            <person name="Gilroy R."/>
        </authorList>
    </citation>
    <scope>NUCLEOTIDE SEQUENCE</scope>
    <source>
        <strain evidence="6">USAMLcec12-2067</strain>
    </source>
</reference>
<feature type="transmembrane region" description="Helical" evidence="4">
    <location>
        <begin position="151"/>
        <end position="170"/>
    </location>
</feature>
<feature type="transmembrane region" description="Helical" evidence="4">
    <location>
        <begin position="259"/>
        <end position="277"/>
    </location>
</feature>
<dbReference type="Pfam" id="PF00196">
    <property type="entry name" value="GerE"/>
    <property type="match status" value="1"/>
</dbReference>
<evidence type="ECO:0000313" key="6">
    <source>
        <dbReference type="EMBL" id="HJH42964.1"/>
    </source>
</evidence>
<evidence type="ECO:0000256" key="2">
    <source>
        <dbReference type="ARBA" id="ARBA00023125"/>
    </source>
</evidence>
<accession>A0A2K2U3I0</accession>
<keyword evidence="1" id="KW-0805">Transcription regulation</keyword>
<keyword evidence="4" id="KW-0472">Membrane</keyword>
<evidence type="ECO:0000256" key="3">
    <source>
        <dbReference type="ARBA" id="ARBA00023163"/>
    </source>
</evidence>
<feature type="transmembrane region" description="Helical" evidence="4">
    <location>
        <begin position="59"/>
        <end position="79"/>
    </location>
</feature>
<sequence length="487" mass="52313">MSSSKTTMATRLQSALASLDGTLQMRFLGIGFVWAWIYCSFETSALYPERQGIGINADPSWLASAATVATALFATGIVWRNRDLARMHWAHFAAPALVALGTVSSAVATLAESPLTALQCASGAMSGLGSGWLCILWASALSRLDIEQIEVVVPAASFVTLLCSLVFPHIEGIPGVIAVASLPLASGILLSMSFRQTKHKKHTLPTTDQTDSIDRDCLTVIIRASAVLCVAYFAIGSLGAMSDAENPLQAQWGFDVPTFIGSASGIAMALCFILFTVRIDFASLFRWLTPLLVLALALFPWKAAAPNFVSSAIASVADTSMQVITYLYVIGLAKRRRLPVSLGVGVTQGAVQLGVLTGNLSGNKMSEWVATGSLSMLTLTLALICLLSFAVLLVPQRSSRPSSAAREASSCPKASRIELLCNQLSQENGLSARETEILGYLARGRSQPYIREELMLSKNTVATHVKHLYQKLNVHSRQELLDLFEER</sequence>
<protein>
    <submittedName>
        <fullName evidence="6">LuxR C-terminal-related transcriptional regulator</fullName>
    </submittedName>
</protein>
<dbReference type="PANTHER" id="PTHR44688:SF16">
    <property type="entry name" value="DNA-BINDING TRANSCRIPTIONAL ACTIVATOR DEVR_DOSR"/>
    <property type="match status" value="1"/>
</dbReference>
<organism evidence="7 8">
    <name type="scientific">Rubneribacter badeniensis</name>
    <dbReference type="NCBI Taxonomy" id="2070688"/>
    <lineage>
        <taxon>Bacteria</taxon>
        <taxon>Bacillati</taxon>
        <taxon>Actinomycetota</taxon>
        <taxon>Coriobacteriia</taxon>
        <taxon>Eggerthellales</taxon>
        <taxon>Eggerthellaceae</taxon>
        <taxon>Rubneribacter</taxon>
    </lineage>
</organism>
<dbReference type="InterPro" id="IPR036388">
    <property type="entry name" value="WH-like_DNA-bd_sf"/>
</dbReference>
<dbReference type="Proteomes" id="UP000236488">
    <property type="component" value="Unassembled WGS sequence"/>
</dbReference>
<dbReference type="EMBL" id="PPEL01000062">
    <property type="protein sequence ID" value="PNV64861.1"/>
    <property type="molecule type" value="Genomic_DNA"/>
</dbReference>
<gene>
    <name evidence="7" type="ORF">C2L80_09630</name>
    <name evidence="6" type="ORF">K8V16_04125</name>
</gene>
<keyword evidence="4" id="KW-1133">Transmembrane helix</keyword>
<proteinExistence type="predicted"/>
<feature type="transmembrane region" description="Helical" evidence="4">
    <location>
        <begin position="176"/>
        <end position="194"/>
    </location>
</feature>
<feature type="transmembrane region" description="Helical" evidence="4">
    <location>
        <begin position="220"/>
        <end position="239"/>
    </location>
</feature>
<keyword evidence="4" id="KW-0812">Transmembrane</keyword>
<dbReference type="InterPro" id="IPR016032">
    <property type="entry name" value="Sig_transdc_resp-reg_C-effctor"/>
</dbReference>
<evidence type="ECO:0000313" key="7">
    <source>
        <dbReference type="EMBL" id="PNV64861.1"/>
    </source>
</evidence>
<dbReference type="PANTHER" id="PTHR44688">
    <property type="entry name" value="DNA-BINDING TRANSCRIPTIONAL ACTIVATOR DEVR_DOSR"/>
    <property type="match status" value="1"/>
</dbReference>
<name>A0A2K2U3I0_9ACTN</name>
<feature type="transmembrane region" description="Helical" evidence="4">
    <location>
        <begin position="284"/>
        <end position="302"/>
    </location>
</feature>
<feature type="transmembrane region" description="Helical" evidence="4">
    <location>
        <begin position="116"/>
        <end position="139"/>
    </location>
</feature>
<dbReference type="InterPro" id="IPR000792">
    <property type="entry name" value="Tscrpt_reg_LuxR_C"/>
</dbReference>
<evidence type="ECO:0000256" key="4">
    <source>
        <dbReference type="SAM" id="Phobius"/>
    </source>
</evidence>
<dbReference type="RefSeq" id="WP_092197989.1">
    <property type="nucleotide sequence ID" value="NZ_PPEL01000062.1"/>
</dbReference>
<dbReference type="SMART" id="SM00421">
    <property type="entry name" value="HTH_LUXR"/>
    <property type="match status" value="1"/>
</dbReference>
<dbReference type="AlphaFoldDB" id="A0A2K2U3I0"/>
<reference evidence="7 8" key="1">
    <citation type="journal article" date="2018" name="Int. J. Syst. Evol. Microbiol.">
        <title>Rubneribacter badeniensis gen. nov., sp. nov. and Enteroscipio rubneri gen. nov., sp. nov., new members of the Eggerthellaceae isolated from human faeces.</title>
        <authorList>
            <person name="Danylec N."/>
            <person name="Gobl A."/>
            <person name="Stoll D.A."/>
            <person name="Hetzer B."/>
            <person name="Kulling S.E."/>
            <person name="Huch M."/>
        </authorList>
    </citation>
    <scope>NUCLEOTIDE SEQUENCE [LARGE SCALE GENOMIC DNA]</scope>
    <source>
        <strain evidence="7 8">ResAG-85</strain>
    </source>
</reference>
<feature type="transmembrane region" description="Helical" evidence="4">
    <location>
        <begin position="91"/>
        <end position="110"/>
    </location>
</feature>
<dbReference type="Proteomes" id="UP000789325">
    <property type="component" value="Unassembled WGS sequence"/>
</dbReference>
<feature type="transmembrane region" description="Helical" evidence="4">
    <location>
        <begin position="342"/>
        <end position="362"/>
    </location>
</feature>
<dbReference type="PROSITE" id="PS50043">
    <property type="entry name" value="HTH_LUXR_2"/>
    <property type="match status" value="1"/>
</dbReference>
<feature type="transmembrane region" description="Helical" evidence="4">
    <location>
        <begin position="374"/>
        <end position="394"/>
    </location>
</feature>